<feature type="domain" description="Cytochrome c" evidence="6">
    <location>
        <begin position="39"/>
        <end position="133"/>
    </location>
</feature>
<evidence type="ECO:0000256" key="1">
    <source>
        <dbReference type="ARBA" id="ARBA00022617"/>
    </source>
</evidence>
<accession>A0A2N6CRE0</accession>
<evidence type="ECO:0000256" key="2">
    <source>
        <dbReference type="ARBA" id="ARBA00022723"/>
    </source>
</evidence>
<name>A0A2N6CRE0_9GAMM</name>
<gene>
    <name evidence="7" type="ORF">C0630_19610</name>
</gene>
<proteinExistence type="predicted"/>
<dbReference type="InterPro" id="IPR036909">
    <property type="entry name" value="Cyt_c-like_dom_sf"/>
</dbReference>
<dbReference type="SUPFAM" id="SSF46626">
    <property type="entry name" value="Cytochrome c"/>
    <property type="match status" value="1"/>
</dbReference>
<evidence type="ECO:0000256" key="3">
    <source>
        <dbReference type="ARBA" id="ARBA00023004"/>
    </source>
</evidence>
<reference evidence="7 8" key="1">
    <citation type="submission" date="2017-11" db="EMBL/GenBank/DDBJ databases">
        <title>Genome-resolved metagenomics identifies genetic mobility, metabolic interactions, and unexpected diversity in perchlorate-reducing communities.</title>
        <authorList>
            <person name="Barnum T.P."/>
            <person name="Figueroa I.A."/>
            <person name="Carlstrom C.I."/>
            <person name="Lucas L.N."/>
            <person name="Engelbrektson A.L."/>
            <person name="Coates J.D."/>
        </authorList>
    </citation>
    <scope>NUCLEOTIDE SEQUENCE [LARGE SCALE GENOMIC DNA]</scope>
    <source>
        <strain evidence="7">BM301</strain>
    </source>
</reference>
<dbReference type="AlphaFoldDB" id="A0A2N6CRE0"/>
<evidence type="ECO:0000256" key="5">
    <source>
        <dbReference type="SAM" id="SignalP"/>
    </source>
</evidence>
<keyword evidence="5" id="KW-0732">Signal</keyword>
<keyword evidence="1 4" id="KW-0349">Heme</keyword>
<evidence type="ECO:0000313" key="8">
    <source>
        <dbReference type="Proteomes" id="UP000235015"/>
    </source>
</evidence>
<dbReference type="Proteomes" id="UP000235015">
    <property type="component" value="Unassembled WGS sequence"/>
</dbReference>
<evidence type="ECO:0000313" key="7">
    <source>
        <dbReference type="EMBL" id="PLX59629.1"/>
    </source>
</evidence>
<comment type="caution">
    <text evidence="7">The sequence shown here is derived from an EMBL/GenBank/DDBJ whole genome shotgun (WGS) entry which is preliminary data.</text>
</comment>
<dbReference type="EMBL" id="PKUN01000031">
    <property type="protein sequence ID" value="PLX59629.1"/>
    <property type="molecule type" value="Genomic_DNA"/>
</dbReference>
<evidence type="ECO:0000259" key="6">
    <source>
        <dbReference type="PROSITE" id="PS51007"/>
    </source>
</evidence>
<sequence length="133" mass="14793">MKRKLIGITALLLAIPFYAQADAVSELEAEYQAQGGTNFSAAAGEALWNKEFVDTKKGDTRSCTTCHTADLTQPGKHAQTGKAIEPMAPTVNRKRLTEVKQIKKWFVRNCKWTLGRECTAQEKGDFLAYLKNL</sequence>
<dbReference type="GO" id="GO:0046872">
    <property type="term" value="F:metal ion binding"/>
    <property type="evidence" value="ECO:0007669"/>
    <property type="project" value="UniProtKB-KW"/>
</dbReference>
<protein>
    <recommendedName>
        <fullName evidence="6">Cytochrome c domain-containing protein</fullName>
    </recommendedName>
</protein>
<dbReference type="Gene3D" id="1.10.760.10">
    <property type="entry name" value="Cytochrome c-like domain"/>
    <property type="match status" value="1"/>
</dbReference>
<dbReference type="RefSeq" id="WP_273441079.1">
    <property type="nucleotide sequence ID" value="NZ_PKUN01000031.1"/>
</dbReference>
<dbReference type="GO" id="GO:0009055">
    <property type="term" value="F:electron transfer activity"/>
    <property type="evidence" value="ECO:0007669"/>
    <property type="project" value="InterPro"/>
</dbReference>
<feature type="signal peptide" evidence="5">
    <location>
        <begin position="1"/>
        <end position="21"/>
    </location>
</feature>
<keyword evidence="2 4" id="KW-0479">Metal-binding</keyword>
<dbReference type="STRING" id="1111735.GCA_000428045_01159"/>
<dbReference type="GO" id="GO:0020037">
    <property type="term" value="F:heme binding"/>
    <property type="evidence" value="ECO:0007669"/>
    <property type="project" value="InterPro"/>
</dbReference>
<dbReference type="InterPro" id="IPR015170">
    <property type="entry name" value="DUF1924_SHP"/>
</dbReference>
<feature type="chain" id="PRO_5014840495" description="Cytochrome c domain-containing protein" evidence="5">
    <location>
        <begin position="22"/>
        <end position="133"/>
    </location>
</feature>
<dbReference type="InterPro" id="IPR009056">
    <property type="entry name" value="Cyt_c-like_dom"/>
</dbReference>
<organism evidence="7 8">
    <name type="scientific">Sedimenticola selenatireducens</name>
    <dbReference type="NCBI Taxonomy" id="191960"/>
    <lineage>
        <taxon>Bacteria</taxon>
        <taxon>Pseudomonadati</taxon>
        <taxon>Pseudomonadota</taxon>
        <taxon>Gammaproteobacteria</taxon>
        <taxon>Chromatiales</taxon>
        <taxon>Sedimenticolaceae</taxon>
        <taxon>Sedimenticola</taxon>
    </lineage>
</organism>
<evidence type="ECO:0000256" key="4">
    <source>
        <dbReference type="PROSITE-ProRule" id="PRU00433"/>
    </source>
</evidence>
<dbReference type="Pfam" id="PF09086">
    <property type="entry name" value="DUF1924"/>
    <property type="match status" value="1"/>
</dbReference>
<dbReference type="PROSITE" id="PS51007">
    <property type="entry name" value="CYTC"/>
    <property type="match status" value="1"/>
</dbReference>
<keyword evidence="3 4" id="KW-0408">Iron</keyword>